<proteinExistence type="predicted"/>
<keyword evidence="2" id="KW-1185">Reference proteome</keyword>
<dbReference type="EMBL" id="JAMZDX010000006">
    <property type="protein sequence ID" value="MCP2313308.1"/>
    <property type="molecule type" value="Genomic_DNA"/>
</dbReference>
<accession>A0ABT1J7D0</accession>
<sequence>MKHRMRAEYGESGSSGGVLVWHIVRDDGVVAMCGRELDESGALQDAGQWTVDPSLNCHTCGALYLRETPYFPGEHPEDAWS</sequence>
<dbReference type="Proteomes" id="UP001206483">
    <property type="component" value="Unassembled WGS sequence"/>
</dbReference>
<evidence type="ECO:0000313" key="2">
    <source>
        <dbReference type="Proteomes" id="UP001206483"/>
    </source>
</evidence>
<gene>
    <name evidence="1" type="ORF">FHR36_006489</name>
</gene>
<evidence type="ECO:0000313" key="1">
    <source>
        <dbReference type="EMBL" id="MCP2313308.1"/>
    </source>
</evidence>
<protein>
    <submittedName>
        <fullName evidence="1">Uncharacterized protein</fullName>
    </submittedName>
</protein>
<organism evidence="1 2">
    <name type="scientific">Kitasatospora paracochleata</name>
    <dbReference type="NCBI Taxonomy" id="58354"/>
    <lineage>
        <taxon>Bacteria</taxon>
        <taxon>Bacillati</taxon>
        <taxon>Actinomycetota</taxon>
        <taxon>Actinomycetes</taxon>
        <taxon>Kitasatosporales</taxon>
        <taxon>Streptomycetaceae</taxon>
        <taxon>Kitasatospora</taxon>
    </lineage>
</organism>
<dbReference type="RefSeq" id="WP_253803027.1">
    <property type="nucleotide sequence ID" value="NZ_BAAAUB010000039.1"/>
</dbReference>
<comment type="caution">
    <text evidence="1">The sequence shown here is derived from an EMBL/GenBank/DDBJ whole genome shotgun (WGS) entry which is preliminary data.</text>
</comment>
<reference evidence="1 2" key="1">
    <citation type="submission" date="2022-06" db="EMBL/GenBank/DDBJ databases">
        <title>Sequencing the genomes of 1000 actinobacteria strains.</title>
        <authorList>
            <person name="Klenk H.-P."/>
        </authorList>
    </citation>
    <scope>NUCLEOTIDE SEQUENCE [LARGE SCALE GENOMIC DNA]</scope>
    <source>
        <strain evidence="1 2">DSM 41656</strain>
    </source>
</reference>
<name>A0ABT1J7D0_9ACTN</name>